<sequence>MSQEDQSYVGQEMELTEHIGELRKRLLWTLFIFLLFFIGGFVFVKEIYSFFTRNLDFQLVVLSPGEIMWIYIMIASVIGITATIPFFCFQAWLFVRPGLTKKERNVTLMYIPAVFLLFIGGLSFGYFVIQEFIFSFLISLGEDMFANMFTAGKYFRFVLSTTLPFALFFEVPLIAMFLTSLGIIDPHKMRKVRKYAYFVLIILGTMLSPPDFLLQLLVAAPLIVLYEIAIIMSGVVYRRKVAENEQVPVE</sequence>
<dbReference type="GO" id="GO:0033281">
    <property type="term" value="C:TAT protein transport complex"/>
    <property type="evidence" value="ECO:0007669"/>
    <property type="project" value="UniProtKB-UniRule"/>
</dbReference>
<feature type="transmembrane region" description="Helical" evidence="5">
    <location>
        <begin position="107"/>
        <end position="129"/>
    </location>
</feature>
<evidence type="ECO:0000256" key="3">
    <source>
        <dbReference type="ARBA" id="ARBA00022989"/>
    </source>
</evidence>
<dbReference type="Proteomes" id="UP000581688">
    <property type="component" value="Unassembled WGS sequence"/>
</dbReference>
<keyword evidence="5" id="KW-1003">Cell membrane</keyword>
<keyword evidence="7" id="KW-1185">Reference proteome</keyword>
<evidence type="ECO:0000313" key="6">
    <source>
        <dbReference type="EMBL" id="MBB6452276.1"/>
    </source>
</evidence>
<evidence type="ECO:0000256" key="1">
    <source>
        <dbReference type="ARBA" id="ARBA00004141"/>
    </source>
</evidence>
<gene>
    <name evidence="5" type="primary">tatC</name>
    <name evidence="6" type="ORF">HNQ94_000721</name>
</gene>
<protein>
    <recommendedName>
        <fullName evidence="5">Sec-independent protein translocase protein TatC</fullName>
    </recommendedName>
</protein>
<dbReference type="InterPro" id="IPR002033">
    <property type="entry name" value="TatC"/>
</dbReference>
<keyword evidence="3 5" id="KW-1133">Transmembrane helix</keyword>
<dbReference type="PRINTS" id="PR01840">
    <property type="entry name" value="TATCFAMILY"/>
</dbReference>
<evidence type="ECO:0000256" key="4">
    <source>
        <dbReference type="ARBA" id="ARBA00023136"/>
    </source>
</evidence>
<dbReference type="EMBL" id="JACHGH010000002">
    <property type="protein sequence ID" value="MBB6452276.1"/>
    <property type="molecule type" value="Genomic_DNA"/>
</dbReference>
<feature type="transmembrane region" description="Helical" evidence="5">
    <location>
        <begin position="163"/>
        <end position="183"/>
    </location>
</feature>
<dbReference type="AlphaFoldDB" id="A0A841PXQ7"/>
<feature type="transmembrane region" description="Helical" evidence="5">
    <location>
        <begin position="218"/>
        <end position="237"/>
    </location>
</feature>
<evidence type="ECO:0000313" key="7">
    <source>
        <dbReference type="Proteomes" id="UP000581688"/>
    </source>
</evidence>
<keyword evidence="4 5" id="KW-0472">Membrane</keyword>
<comment type="caution">
    <text evidence="6">The sequence shown here is derived from an EMBL/GenBank/DDBJ whole genome shotgun (WGS) entry which is preliminary data.</text>
</comment>
<dbReference type="HAMAP" id="MF_00902">
    <property type="entry name" value="TatC"/>
    <property type="match status" value="1"/>
</dbReference>
<dbReference type="Pfam" id="PF00902">
    <property type="entry name" value="TatC"/>
    <property type="match status" value="1"/>
</dbReference>
<dbReference type="GO" id="GO:0065002">
    <property type="term" value="P:intracellular protein transmembrane transport"/>
    <property type="evidence" value="ECO:0007669"/>
    <property type="project" value="TreeGrafter"/>
</dbReference>
<feature type="transmembrane region" description="Helical" evidence="5">
    <location>
        <begin position="26"/>
        <end position="48"/>
    </location>
</feature>
<dbReference type="RefSeq" id="WP_174495049.1">
    <property type="nucleotide sequence ID" value="NZ_CADDWK010000002.1"/>
</dbReference>
<evidence type="ECO:0000256" key="5">
    <source>
        <dbReference type="HAMAP-Rule" id="MF_00902"/>
    </source>
</evidence>
<dbReference type="GO" id="GO:0009977">
    <property type="term" value="F:proton motive force dependent protein transmembrane transporter activity"/>
    <property type="evidence" value="ECO:0007669"/>
    <property type="project" value="TreeGrafter"/>
</dbReference>
<comment type="function">
    <text evidence="5">Part of the twin-arginine translocation (Tat) system that transports large folded proteins containing a characteristic twin-arginine motif in their signal peptide across membranes.</text>
</comment>
<dbReference type="PANTHER" id="PTHR30371:SF4">
    <property type="entry name" value="SEC-INDEPENDENT PROTEIN TRANSLOCASE PROTEIN TATCD"/>
    <property type="match status" value="1"/>
</dbReference>
<comment type="subcellular location">
    <subcellularLocation>
        <location evidence="5">Cell membrane</location>
        <topology evidence="5">Multi-pass membrane protein</topology>
    </subcellularLocation>
    <subcellularLocation>
        <location evidence="1">Membrane</location>
        <topology evidence="1">Multi-pass membrane protein</topology>
    </subcellularLocation>
</comment>
<dbReference type="PANTHER" id="PTHR30371">
    <property type="entry name" value="SEC-INDEPENDENT PROTEIN TRANSLOCASE PROTEIN TATC"/>
    <property type="match status" value="1"/>
</dbReference>
<organism evidence="6 7">
    <name type="scientific">Salirhabdus euzebyi</name>
    <dbReference type="NCBI Taxonomy" id="394506"/>
    <lineage>
        <taxon>Bacteria</taxon>
        <taxon>Bacillati</taxon>
        <taxon>Bacillota</taxon>
        <taxon>Bacilli</taxon>
        <taxon>Bacillales</taxon>
        <taxon>Bacillaceae</taxon>
        <taxon>Salirhabdus</taxon>
    </lineage>
</organism>
<dbReference type="NCBIfam" id="TIGR00945">
    <property type="entry name" value="tatC"/>
    <property type="match status" value="1"/>
</dbReference>
<evidence type="ECO:0000256" key="2">
    <source>
        <dbReference type="ARBA" id="ARBA00022692"/>
    </source>
</evidence>
<name>A0A841PXQ7_9BACI</name>
<reference evidence="6 7" key="1">
    <citation type="submission" date="2020-08" db="EMBL/GenBank/DDBJ databases">
        <title>Genomic Encyclopedia of Type Strains, Phase IV (KMG-IV): sequencing the most valuable type-strain genomes for metagenomic binning, comparative biology and taxonomic classification.</title>
        <authorList>
            <person name="Goeker M."/>
        </authorList>
    </citation>
    <scope>NUCLEOTIDE SEQUENCE [LARGE SCALE GENOMIC DNA]</scope>
    <source>
        <strain evidence="6 7">DSM 19612</strain>
    </source>
</reference>
<feature type="transmembrane region" description="Helical" evidence="5">
    <location>
        <begin position="68"/>
        <end position="95"/>
    </location>
</feature>
<keyword evidence="5" id="KW-0813">Transport</keyword>
<keyword evidence="2 5" id="KW-0812">Transmembrane</keyword>
<feature type="transmembrane region" description="Helical" evidence="5">
    <location>
        <begin position="195"/>
        <end position="212"/>
    </location>
</feature>
<dbReference type="GO" id="GO:0043953">
    <property type="term" value="P:protein transport by the Tat complex"/>
    <property type="evidence" value="ECO:0007669"/>
    <property type="project" value="UniProtKB-UniRule"/>
</dbReference>
<accession>A0A841PXQ7</accession>
<keyword evidence="5" id="KW-0653">Protein transport</keyword>
<comment type="subunit">
    <text evidence="5">Forms a complex with TatA.</text>
</comment>
<comment type="similarity">
    <text evidence="5">Belongs to the TatC family.</text>
</comment>
<keyword evidence="5" id="KW-0811">Translocation</keyword>
<proteinExistence type="inferred from homology"/>